<sequence>MAIAHGSLPILRWSVERYVVLSSYAKRVAQTLA</sequence>
<proteinExistence type="predicted"/>
<name>A0A382XBQ4_9ZZZZ</name>
<dbReference type="EMBL" id="UINC01166575">
    <property type="protein sequence ID" value="SVD68607.1"/>
    <property type="molecule type" value="Genomic_DNA"/>
</dbReference>
<protein>
    <submittedName>
        <fullName evidence="1">Uncharacterized protein</fullName>
    </submittedName>
</protein>
<accession>A0A382XBQ4</accession>
<gene>
    <name evidence="1" type="ORF">METZ01_LOCUS421461</name>
</gene>
<reference evidence="1" key="1">
    <citation type="submission" date="2018-05" db="EMBL/GenBank/DDBJ databases">
        <authorList>
            <person name="Lanie J.A."/>
            <person name="Ng W.-L."/>
            <person name="Kazmierczak K.M."/>
            <person name="Andrzejewski T.M."/>
            <person name="Davidsen T.M."/>
            <person name="Wayne K.J."/>
            <person name="Tettelin H."/>
            <person name="Glass J.I."/>
            <person name="Rusch D."/>
            <person name="Podicherti R."/>
            <person name="Tsui H.-C.T."/>
            <person name="Winkler M.E."/>
        </authorList>
    </citation>
    <scope>NUCLEOTIDE SEQUENCE</scope>
</reference>
<dbReference type="AlphaFoldDB" id="A0A382XBQ4"/>
<organism evidence="1">
    <name type="scientific">marine metagenome</name>
    <dbReference type="NCBI Taxonomy" id="408172"/>
    <lineage>
        <taxon>unclassified sequences</taxon>
        <taxon>metagenomes</taxon>
        <taxon>ecological metagenomes</taxon>
    </lineage>
</organism>
<evidence type="ECO:0000313" key="1">
    <source>
        <dbReference type="EMBL" id="SVD68607.1"/>
    </source>
</evidence>